<protein>
    <submittedName>
        <fullName evidence="2">Uncharacterized protein</fullName>
    </submittedName>
</protein>
<organism evidence="2 3">
    <name type="scientific">Microdochium bolleyi</name>
    <dbReference type="NCBI Taxonomy" id="196109"/>
    <lineage>
        <taxon>Eukaryota</taxon>
        <taxon>Fungi</taxon>
        <taxon>Dikarya</taxon>
        <taxon>Ascomycota</taxon>
        <taxon>Pezizomycotina</taxon>
        <taxon>Sordariomycetes</taxon>
        <taxon>Xylariomycetidae</taxon>
        <taxon>Xylariales</taxon>
        <taxon>Microdochiaceae</taxon>
        <taxon>Microdochium</taxon>
    </lineage>
</organism>
<reference evidence="3" key="1">
    <citation type="submission" date="2016-02" db="EMBL/GenBank/DDBJ databases">
        <title>Draft genome sequence of Microdochium bolleyi, a fungal endophyte of beachgrass.</title>
        <authorList>
            <consortium name="DOE Joint Genome Institute"/>
            <person name="David A.S."/>
            <person name="May G."/>
            <person name="Haridas S."/>
            <person name="Lim J."/>
            <person name="Wang M."/>
            <person name="Labutti K."/>
            <person name="Lipzen A."/>
            <person name="Barry K."/>
            <person name="Grigoriev I.V."/>
        </authorList>
    </citation>
    <scope>NUCLEOTIDE SEQUENCE [LARGE SCALE GENOMIC DNA]</scope>
    <source>
        <strain evidence="3">J235TASD1</strain>
    </source>
</reference>
<dbReference type="Proteomes" id="UP000070501">
    <property type="component" value="Unassembled WGS sequence"/>
</dbReference>
<sequence>MHTAATLEAADGCAGRVAILAAKAKTGGCRQSREGVDSPEGVTGAGPGGSGETALAWGAARRPPSERRKSSEAGGEEVWGAGKRDRSRDEGIVTWTKREERCTTWGRDCPGVRGVARSRKARARQTQLQLPPTRSTSALVSLADQDRLVLYLQPCPDDADEADELAARLRRAFRHPWTALLRTVSPDPPPQLVEARLADVPALETPTPADRHSSRLHMAICPSNAVLAVFASRRRWCDSRMLSITHYDLPGLRLGCSLGGCPLSRRLPR</sequence>
<proteinExistence type="predicted"/>
<gene>
    <name evidence="2" type="ORF">Micbo1qcDRAFT_225395</name>
</gene>
<accession>A0A136J3P9</accession>
<dbReference type="EMBL" id="KQ964250">
    <property type="protein sequence ID" value="KXJ91586.1"/>
    <property type="molecule type" value="Genomic_DNA"/>
</dbReference>
<dbReference type="InParanoid" id="A0A136J3P9"/>
<evidence type="ECO:0000256" key="1">
    <source>
        <dbReference type="SAM" id="MobiDB-lite"/>
    </source>
</evidence>
<evidence type="ECO:0000313" key="2">
    <source>
        <dbReference type="EMBL" id="KXJ91586.1"/>
    </source>
</evidence>
<name>A0A136J3P9_9PEZI</name>
<keyword evidence="3" id="KW-1185">Reference proteome</keyword>
<dbReference type="AlphaFoldDB" id="A0A136J3P9"/>
<evidence type="ECO:0000313" key="3">
    <source>
        <dbReference type="Proteomes" id="UP000070501"/>
    </source>
</evidence>
<feature type="region of interest" description="Disordered" evidence="1">
    <location>
        <begin position="24"/>
        <end position="90"/>
    </location>
</feature>